<name>A0A5C6B9D0_9PLAN</name>
<dbReference type="InterPro" id="IPR001387">
    <property type="entry name" value="Cro/C1-type_HTH"/>
</dbReference>
<dbReference type="EMBL" id="SJPP01000002">
    <property type="protein sequence ID" value="TWU08885.1"/>
    <property type="molecule type" value="Genomic_DNA"/>
</dbReference>
<dbReference type="GO" id="GO:0005829">
    <property type="term" value="C:cytosol"/>
    <property type="evidence" value="ECO:0007669"/>
    <property type="project" value="TreeGrafter"/>
</dbReference>
<accession>A0A5C6B9D0</accession>
<dbReference type="GO" id="GO:0003700">
    <property type="term" value="F:DNA-binding transcription factor activity"/>
    <property type="evidence" value="ECO:0007669"/>
    <property type="project" value="TreeGrafter"/>
</dbReference>
<keyword evidence="4" id="KW-1185">Reference proteome</keyword>
<dbReference type="SUPFAM" id="SSF47413">
    <property type="entry name" value="lambda repressor-like DNA-binding domains"/>
    <property type="match status" value="1"/>
</dbReference>
<gene>
    <name evidence="3" type="ORF">CA54_41240</name>
</gene>
<organism evidence="3 4">
    <name type="scientific">Symmachiella macrocystis</name>
    <dbReference type="NCBI Taxonomy" id="2527985"/>
    <lineage>
        <taxon>Bacteria</taxon>
        <taxon>Pseudomonadati</taxon>
        <taxon>Planctomycetota</taxon>
        <taxon>Planctomycetia</taxon>
        <taxon>Planctomycetales</taxon>
        <taxon>Planctomycetaceae</taxon>
        <taxon>Symmachiella</taxon>
    </lineage>
</organism>
<sequence length="105" mass="12290">MRFGNRVKELRQEQGLTQQKLAERLDVSLSYISKVENERLNVGDYPSESFVHRLADALEADEDELLLLTDRVPAAIRKRIRERPEAFRHLATMSDAELDRVIRKR</sequence>
<dbReference type="OrthoDB" id="288015at2"/>
<dbReference type="InterPro" id="IPR050807">
    <property type="entry name" value="TransReg_Diox_bact_type"/>
</dbReference>
<comment type="caution">
    <text evidence="3">The sequence shown here is derived from an EMBL/GenBank/DDBJ whole genome shotgun (WGS) entry which is preliminary data.</text>
</comment>
<dbReference type="PROSITE" id="PS50943">
    <property type="entry name" value="HTH_CROC1"/>
    <property type="match status" value="1"/>
</dbReference>
<dbReference type="RefSeq" id="WP_146372664.1">
    <property type="nucleotide sequence ID" value="NZ_SJPP01000002.1"/>
</dbReference>
<dbReference type="Pfam" id="PF13560">
    <property type="entry name" value="HTH_31"/>
    <property type="match status" value="1"/>
</dbReference>
<feature type="domain" description="HTH cro/C1-type" evidence="2">
    <location>
        <begin position="7"/>
        <end position="65"/>
    </location>
</feature>
<dbReference type="SMART" id="SM00530">
    <property type="entry name" value="HTH_XRE"/>
    <property type="match status" value="1"/>
</dbReference>
<dbReference type="AlphaFoldDB" id="A0A5C6B9D0"/>
<reference evidence="3 4" key="1">
    <citation type="submission" date="2019-02" db="EMBL/GenBank/DDBJ databases">
        <title>Deep-cultivation of Planctomycetes and their phenomic and genomic characterization uncovers novel biology.</title>
        <authorList>
            <person name="Wiegand S."/>
            <person name="Jogler M."/>
            <person name="Boedeker C."/>
            <person name="Pinto D."/>
            <person name="Vollmers J."/>
            <person name="Rivas-Marin E."/>
            <person name="Kohn T."/>
            <person name="Peeters S.H."/>
            <person name="Heuer A."/>
            <person name="Rast P."/>
            <person name="Oberbeckmann S."/>
            <person name="Bunk B."/>
            <person name="Jeske O."/>
            <person name="Meyerdierks A."/>
            <person name="Storesund J.E."/>
            <person name="Kallscheuer N."/>
            <person name="Luecker S."/>
            <person name="Lage O.M."/>
            <person name="Pohl T."/>
            <person name="Merkel B.J."/>
            <person name="Hornburger P."/>
            <person name="Mueller R.-W."/>
            <person name="Bruemmer F."/>
            <person name="Labrenz M."/>
            <person name="Spormann A.M."/>
            <person name="Op Den Camp H."/>
            <person name="Overmann J."/>
            <person name="Amann R."/>
            <person name="Jetten M.S.M."/>
            <person name="Mascher T."/>
            <person name="Medema M.H."/>
            <person name="Devos D.P."/>
            <person name="Kaster A.-K."/>
            <person name="Ovreas L."/>
            <person name="Rohde M."/>
            <person name="Galperin M.Y."/>
            <person name="Jogler C."/>
        </authorList>
    </citation>
    <scope>NUCLEOTIDE SEQUENCE [LARGE SCALE GENOMIC DNA]</scope>
    <source>
        <strain evidence="3 4">CA54</strain>
    </source>
</reference>
<dbReference type="PANTHER" id="PTHR46797:SF1">
    <property type="entry name" value="METHYLPHOSPHONATE SYNTHASE"/>
    <property type="match status" value="1"/>
</dbReference>
<evidence type="ECO:0000313" key="3">
    <source>
        <dbReference type="EMBL" id="TWU08885.1"/>
    </source>
</evidence>
<dbReference type="InterPro" id="IPR010982">
    <property type="entry name" value="Lambda_DNA-bd_dom_sf"/>
</dbReference>
<dbReference type="CDD" id="cd00093">
    <property type="entry name" value="HTH_XRE"/>
    <property type="match status" value="1"/>
</dbReference>
<evidence type="ECO:0000313" key="4">
    <source>
        <dbReference type="Proteomes" id="UP000320735"/>
    </source>
</evidence>
<evidence type="ECO:0000256" key="1">
    <source>
        <dbReference type="ARBA" id="ARBA00023125"/>
    </source>
</evidence>
<dbReference type="GO" id="GO:0003677">
    <property type="term" value="F:DNA binding"/>
    <property type="evidence" value="ECO:0007669"/>
    <property type="project" value="UniProtKB-KW"/>
</dbReference>
<proteinExistence type="predicted"/>
<dbReference type="Proteomes" id="UP000320735">
    <property type="component" value="Unassembled WGS sequence"/>
</dbReference>
<evidence type="ECO:0000259" key="2">
    <source>
        <dbReference type="PROSITE" id="PS50943"/>
    </source>
</evidence>
<keyword evidence="1" id="KW-0238">DNA-binding</keyword>
<protein>
    <submittedName>
        <fullName evidence="3">Anaerobic benzoate catabolism transcriptional regulator</fullName>
    </submittedName>
</protein>
<dbReference type="PANTHER" id="PTHR46797">
    <property type="entry name" value="HTH-TYPE TRANSCRIPTIONAL REGULATOR"/>
    <property type="match status" value="1"/>
</dbReference>
<dbReference type="Gene3D" id="1.10.260.40">
    <property type="entry name" value="lambda repressor-like DNA-binding domains"/>
    <property type="match status" value="1"/>
</dbReference>